<keyword evidence="2" id="KW-1003">Cell membrane</keyword>
<reference evidence="8" key="1">
    <citation type="submission" date="2017-08" db="EMBL/GenBank/DDBJ databases">
        <authorList>
            <person name="Alvarez-Ponce D."/>
            <person name="Weitzman C.L."/>
            <person name="Tillett R.L."/>
            <person name="Sandmeier F.C."/>
            <person name="Tracy C.R."/>
        </authorList>
    </citation>
    <scope>NUCLEOTIDE SEQUENCE [LARGE SCALE GENOMIC DNA]</scope>
    <source>
        <strain evidence="8">723</strain>
    </source>
</reference>
<dbReference type="EMBL" id="NQNY01000008">
    <property type="protein sequence ID" value="PAK21281.1"/>
    <property type="molecule type" value="Genomic_DNA"/>
</dbReference>
<dbReference type="Pfam" id="PF02588">
    <property type="entry name" value="YitT_membrane"/>
    <property type="match status" value="1"/>
</dbReference>
<dbReference type="GO" id="GO:0005886">
    <property type="term" value="C:plasma membrane"/>
    <property type="evidence" value="ECO:0007669"/>
    <property type="project" value="UniProtKB-SubCell"/>
</dbReference>
<evidence type="ECO:0000256" key="5">
    <source>
        <dbReference type="ARBA" id="ARBA00023136"/>
    </source>
</evidence>
<keyword evidence="5 6" id="KW-0472">Membrane</keyword>
<sequence>MSEKNPIPNDDKILNTGEKYSCELIDLHQVTTHYKTESSIEQKKRIRLSKLLRPEANTDWYTGSYSSSDIEKLPWYDIVAIKRWSIFKIFIASLVLNFIIIAFITRAETIPSGVAGIPTLLMFIFPVLKPFYGLLFLISNMPLMIIFHKKIKPTFIILNWTYLITTVLWSSILNIEPILDWINRITDLAGSWSLETAQGNDNWPIVVYGLIGSLGTGVVYAVLWQAGSSTAGTDIISYFYSVKYQKSIGSLLRLLSFSTVAVYFIIYAGIRWDSHNSIDVGLRNFLAIQLFTTAMIVLISSAVLNFFYPKYKKINVEISTNKPEILVSFFNRINYWHSYRIESYTSGYTKLPTYQISTVMYFFESKSLIRDMQNFDPQIWVRVLDVKKTYGKFDSSYVD</sequence>
<keyword evidence="3 6" id="KW-0812">Transmembrane</keyword>
<name>A0A269TIP8_9BACT</name>
<dbReference type="OrthoDB" id="401129at2"/>
<evidence type="ECO:0000256" key="4">
    <source>
        <dbReference type="ARBA" id="ARBA00022989"/>
    </source>
</evidence>
<feature type="transmembrane region" description="Helical" evidence="6">
    <location>
        <begin position="86"/>
        <end position="105"/>
    </location>
</feature>
<gene>
    <name evidence="7" type="ORF">CJJ23_02950</name>
</gene>
<comment type="caution">
    <text evidence="7">The sequence shown here is derived from an EMBL/GenBank/DDBJ whole genome shotgun (WGS) entry which is preliminary data.</text>
</comment>
<evidence type="ECO:0000256" key="6">
    <source>
        <dbReference type="SAM" id="Phobius"/>
    </source>
</evidence>
<evidence type="ECO:0000256" key="1">
    <source>
        <dbReference type="ARBA" id="ARBA00004651"/>
    </source>
</evidence>
<comment type="subcellular location">
    <subcellularLocation>
        <location evidence="1">Cell membrane</location>
        <topology evidence="1">Multi-pass membrane protein</topology>
    </subcellularLocation>
</comment>
<evidence type="ECO:0000313" key="8">
    <source>
        <dbReference type="Proteomes" id="UP000216943"/>
    </source>
</evidence>
<dbReference type="InterPro" id="IPR051461">
    <property type="entry name" value="UPF0750_membrane"/>
</dbReference>
<feature type="transmembrane region" description="Helical" evidence="6">
    <location>
        <begin position="251"/>
        <end position="270"/>
    </location>
</feature>
<evidence type="ECO:0000256" key="3">
    <source>
        <dbReference type="ARBA" id="ARBA00022692"/>
    </source>
</evidence>
<evidence type="ECO:0000256" key="2">
    <source>
        <dbReference type="ARBA" id="ARBA00022475"/>
    </source>
</evidence>
<feature type="transmembrane region" description="Helical" evidence="6">
    <location>
        <begin position="155"/>
        <end position="175"/>
    </location>
</feature>
<dbReference type="AlphaFoldDB" id="A0A269TIP8"/>
<evidence type="ECO:0000313" key="7">
    <source>
        <dbReference type="EMBL" id="PAK21281.1"/>
    </source>
</evidence>
<keyword evidence="4 6" id="KW-1133">Transmembrane helix</keyword>
<accession>A0A269TIP8</accession>
<dbReference type="InterPro" id="IPR003740">
    <property type="entry name" value="YitT"/>
</dbReference>
<protein>
    <recommendedName>
        <fullName evidence="9">DUF2179 domain-containing protein</fullName>
    </recommendedName>
</protein>
<dbReference type="Proteomes" id="UP000216943">
    <property type="component" value="Unassembled WGS sequence"/>
</dbReference>
<feature type="transmembrane region" description="Helical" evidence="6">
    <location>
        <begin position="205"/>
        <end position="223"/>
    </location>
</feature>
<feature type="transmembrane region" description="Helical" evidence="6">
    <location>
        <begin position="285"/>
        <end position="308"/>
    </location>
</feature>
<proteinExistence type="predicted"/>
<feature type="transmembrane region" description="Helical" evidence="6">
    <location>
        <begin position="117"/>
        <end position="143"/>
    </location>
</feature>
<dbReference type="PANTHER" id="PTHR33545">
    <property type="entry name" value="UPF0750 MEMBRANE PROTEIN YITT-RELATED"/>
    <property type="match status" value="1"/>
</dbReference>
<organism evidence="7 8">
    <name type="scientific">Mycoplasmopsis agassizii</name>
    <dbReference type="NCBI Taxonomy" id="33922"/>
    <lineage>
        <taxon>Bacteria</taxon>
        <taxon>Bacillati</taxon>
        <taxon>Mycoplasmatota</taxon>
        <taxon>Mycoplasmoidales</taxon>
        <taxon>Metamycoplasmataceae</taxon>
        <taxon>Mycoplasmopsis</taxon>
    </lineage>
</organism>
<evidence type="ECO:0008006" key="9">
    <source>
        <dbReference type="Google" id="ProtNLM"/>
    </source>
</evidence>
<dbReference type="RefSeq" id="WP_095334874.1">
    <property type="nucleotide sequence ID" value="NZ_NQNY01000008.1"/>
</dbReference>
<dbReference type="PANTHER" id="PTHR33545:SF5">
    <property type="entry name" value="UPF0750 MEMBRANE PROTEIN YITT"/>
    <property type="match status" value="1"/>
</dbReference>